<evidence type="ECO:0000313" key="2">
    <source>
        <dbReference type="Proteomes" id="UP000822688"/>
    </source>
</evidence>
<evidence type="ECO:0000313" key="1">
    <source>
        <dbReference type="EMBL" id="KAG0570589.1"/>
    </source>
</evidence>
<dbReference type="Proteomes" id="UP000822688">
    <property type="component" value="Chromosome 6"/>
</dbReference>
<proteinExistence type="predicted"/>
<organism evidence="1 2">
    <name type="scientific">Ceratodon purpureus</name>
    <name type="common">Fire moss</name>
    <name type="synonym">Dicranum purpureum</name>
    <dbReference type="NCBI Taxonomy" id="3225"/>
    <lineage>
        <taxon>Eukaryota</taxon>
        <taxon>Viridiplantae</taxon>
        <taxon>Streptophyta</taxon>
        <taxon>Embryophyta</taxon>
        <taxon>Bryophyta</taxon>
        <taxon>Bryophytina</taxon>
        <taxon>Bryopsida</taxon>
        <taxon>Dicranidae</taxon>
        <taxon>Pseudoditrichales</taxon>
        <taxon>Ditrichaceae</taxon>
        <taxon>Ceratodon</taxon>
    </lineage>
</organism>
<dbReference type="AlphaFoldDB" id="A0A8T0HIL3"/>
<gene>
    <name evidence="1" type="ORF">KC19_6G173100</name>
</gene>
<sequence>MHRVSNIGPQSGFVDDRLVEDDEYQLKVGRAGRIFPGEEKFLILLEPRRFIIYERTPTSDCFNGVYNGNVLLYTR</sequence>
<keyword evidence="2" id="KW-1185">Reference proteome</keyword>
<reference evidence="1 2" key="1">
    <citation type="submission" date="2020-06" db="EMBL/GenBank/DDBJ databases">
        <title>WGS assembly of Ceratodon purpureus strain R40.</title>
        <authorList>
            <person name="Carey S.B."/>
            <person name="Jenkins J."/>
            <person name="Shu S."/>
            <person name="Lovell J.T."/>
            <person name="Sreedasyam A."/>
            <person name="Maumus F."/>
            <person name="Tiley G.P."/>
            <person name="Fernandez-Pozo N."/>
            <person name="Barry K."/>
            <person name="Chen C."/>
            <person name="Wang M."/>
            <person name="Lipzen A."/>
            <person name="Daum C."/>
            <person name="Saski C.A."/>
            <person name="Payton A.C."/>
            <person name="Mcbreen J.C."/>
            <person name="Conrad R.E."/>
            <person name="Kollar L.M."/>
            <person name="Olsson S."/>
            <person name="Huttunen S."/>
            <person name="Landis J.B."/>
            <person name="Wickett N.J."/>
            <person name="Johnson M.G."/>
            <person name="Rensing S.A."/>
            <person name="Grimwood J."/>
            <person name="Schmutz J."/>
            <person name="Mcdaniel S.F."/>
        </authorList>
    </citation>
    <scope>NUCLEOTIDE SEQUENCE [LARGE SCALE GENOMIC DNA]</scope>
    <source>
        <strain evidence="1 2">R40</strain>
    </source>
</reference>
<protein>
    <submittedName>
        <fullName evidence="1">Uncharacterized protein</fullName>
    </submittedName>
</protein>
<comment type="caution">
    <text evidence="1">The sequence shown here is derived from an EMBL/GenBank/DDBJ whole genome shotgun (WGS) entry which is preliminary data.</text>
</comment>
<name>A0A8T0HIL3_CERPU</name>
<dbReference type="EMBL" id="CM026427">
    <property type="protein sequence ID" value="KAG0570589.1"/>
    <property type="molecule type" value="Genomic_DNA"/>
</dbReference>
<accession>A0A8T0HIL3</accession>